<evidence type="ECO:0000256" key="4">
    <source>
        <dbReference type="ARBA" id="ARBA00022692"/>
    </source>
</evidence>
<dbReference type="Pfam" id="PF07715">
    <property type="entry name" value="Plug"/>
    <property type="match status" value="1"/>
</dbReference>
<keyword evidence="5 9" id="KW-0798">TonB box</keyword>
<dbReference type="Gene3D" id="2.170.130.10">
    <property type="entry name" value="TonB-dependent receptor, plug domain"/>
    <property type="match status" value="1"/>
</dbReference>
<keyword evidence="3 8" id="KW-1134">Transmembrane beta strand</keyword>
<name>A0A5K8A1Z5_9BACT</name>
<evidence type="ECO:0000259" key="11">
    <source>
        <dbReference type="Pfam" id="PF07715"/>
    </source>
</evidence>
<evidence type="ECO:0000256" key="2">
    <source>
        <dbReference type="ARBA" id="ARBA00022448"/>
    </source>
</evidence>
<dbReference type="CDD" id="cd01347">
    <property type="entry name" value="ligand_gated_channel"/>
    <property type="match status" value="1"/>
</dbReference>
<evidence type="ECO:0000313" key="13">
    <source>
        <dbReference type="Proteomes" id="UP000425960"/>
    </source>
</evidence>
<keyword evidence="2 8" id="KW-0813">Transport</keyword>
<evidence type="ECO:0000256" key="7">
    <source>
        <dbReference type="ARBA" id="ARBA00023237"/>
    </source>
</evidence>
<dbReference type="PANTHER" id="PTHR30069">
    <property type="entry name" value="TONB-DEPENDENT OUTER MEMBRANE RECEPTOR"/>
    <property type="match status" value="1"/>
</dbReference>
<dbReference type="KEGG" id="dov:DSCO28_70320"/>
<evidence type="ECO:0000256" key="3">
    <source>
        <dbReference type="ARBA" id="ARBA00022452"/>
    </source>
</evidence>
<evidence type="ECO:0000256" key="9">
    <source>
        <dbReference type="RuleBase" id="RU003357"/>
    </source>
</evidence>
<dbReference type="Gene3D" id="2.40.170.20">
    <property type="entry name" value="TonB-dependent receptor, beta-barrel domain"/>
    <property type="match status" value="1"/>
</dbReference>
<evidence type="ECO:0000256" key="8">
    <source>
        <dbReference type="PROSITE-ProRule" id="PRU01360"/>
    </source>
</evidence>
<dbReference type="InterPro" id="IPR037066">
    <property type="entry name" value="Plug_dom_sf"/>
</dbReference>
<dbReference type="PANTHER" id="PTHR30069:SF37">
    <property type="entry name" value="FERRIC VIBRIOBACTIN RECEPTOR VIUA"/>
    <property type="match status" value="1"/>
</dbReference>
<comment type="similarity">
    <text evidence="8 9">Belongs to the TonB-dependent receptor family.</text>
</comment>
<keyword evidence="12" id="KW-0675">Receptor</keyword>
<dbReference type="GO" id="GO:0015344">
    <property type="term" value="F:siderophore uptake transmembrane transporter activity"/>
    <property type="evidence" value="ECO:0007669"/>
    <property type="project" value="TreeGrafter"/>
</dbReference>
<reference evidence="12 13" key="1">
    <citation type="submission" date="2019-11" db="EMBL/GenBank/DDBJ databases">
        <title>Comparative genomics of hydrocarbon-degrading Desulfosarcina strains.</title>
        <authorList>
            <person name="Watanabe M."/>
            <person name="Kojima H."/>
            <person name="Fukui M."/>
        </authorList>
    </citation>
    <scope>NUCLEOTIDE SEQUENCE [LARGE SCALE GENOMIC DNA]</scope>
    <source>
        <strain evidence="12 13">28bB2T</strain>
    </source>
</reference>
<dbReference type="PROSITE" id="PS52016">
    <property type="entry name" value="TONB_DEPENDENT_REC_3"/>
    <property type="match status" value="1"/>
</dbReference>
<protein>
    <submittedName>
        <fullName evidence="12">TonB-dependent receptor</fullName>
    </submittedName>
</protein>
<evidence type="ECO:0000256" key="5">
    <source>
        <dbReference type="ARBA" id="ARBA00023077"/>
    </source>
</evidence>
<dbReference type="EMBL" id="AP021876">
    <property type="protein sequence ID" value="BBO86466.1"/>
    <property type="molecule type" value="Genomic_DNA"/>
</dbReference>
<dbReference type="Pfam" id="PF00593">
    <property type="entry name" value="TonB_dep_Rec_b-barrel"/>
    <property type="match status" value="1"/>
</dbReference>
<dbReference type="InterPro" id="IPR039426">
    <property type="entry name" value="TonB-dep_rcpt-like"/>
</dbReference>
<keyword evidence="7 8" id="KW-0998">Cell outer membrane</keyword>
<proteinExistence type="inferred from homology"/>
<organism evidence="12 13">
    <name type="scientific">Desulfosarcina ovata subsp. sediminis</name>
    <dbReference type="NCBI Taxonomy" id="885957"/>
    <lineage>
        <taxon>Bacteria</taxon>
        <taxon>Pseudomonadati</taxon>
        <taxon>Thermodesulfobacteriota</taxon>
        <taxon>Desulfobacteria</taxon>
        <taxon>Desulfobacterales</taxon>
        <taxon>Desulfosarcinaceae</taxon>
        <taxon>Desulfosarcina</taxon>
    </lineage>
</organism>
<sequence length="627" mass="69572">MMKHASTSLFVSLIVMMLMGLLPATIALADSTRTLSPIVVTATMTEQNLDVAPGTVEVVTKEDIDAMGAESVTDVLQQATGIVIVTGTGRTQSVSLRGLGAGHTLVLLDGRRIVSGYKINLDVNQIPVTLIDHIEIVRGPGSALYGSEATGGVINIITRQPPRQFEGEVDLRGGMGESAENSAQGMVGTAIGPLRFNLAAARFKKDDWDNDGELPDDIDDTVQDTAFLHGAMDLGKTQTLSMGGEWNRLTRDGLRLLQNQERRREADDRRWGGFLKYNVHPDGPFSGMFQIYGNRNESDAETTPGTGESTRTRDLLQAEARGTYLLTDGLSLTGGGEWRRESLEGEELVEEATDGESDRVKALFGQIDWHPYDWFNIVGSLRFDDYDNSGSQFSPRVVASLFIPHGRFWLAYGHGFRSPTLDEMYGEVYKYQGRYVYYGNPDLEPETSRGYEAGIELRGPKVWGRAVGFYNQLEDKIEAQLISSSGRYSTFKYHNVEEVWTAGAELEAGINLLDNLTLSGQSTYLDTENEETEEELAYEPNWKGSLTLKWNVPAFRLETQVRYLYVGACEDGEGERLEGYERVNLYVAKALTTNLRLYAGIDNLFDEENDDFTQSPFQVYAGLNITF</sequence>
<dbReference type="Proteomes" id="UP000425960">
    <property type="component" value="Chromosome"/>
</dbReference>
<keyword evidence="6 8" id="KW-0472">Membrane</keyword>
<evidence type="ECO:0000259" key="10">
    <source>
        <dbReference type="Pfam" id="PF00593"/>
    </source>
</evidence>
<dbReference type="SUPFAM" id="SSF56935">
    <property type="entry name" value="Porins"/>
    <property type="match status" value="1"/>
</dbReference>
<evidence type="ECO:0000256" key="6">
    <source>
        <dbReference type="ARBA" id="ARBA00023136"/>
    </source>
</evidence>
<comment type="subcellular location">
    <subcellularLocation>
        <location evidence="1 8">Cell outer membrane</location>
        <topology evidence="1 8">Multi-pass membrane protein</topology>
    </subcellularLocation>
</comment>
<dbReference type="RefSeq" id="WP_155313979.1">
    <property type="nucleotide sequence ID" value="NZ_AP021876.1"/>
</dbReference>
<dbReference type="AlphaFoldDB" id="A0A5K8A1Z5"/>
<accession>A0A5K8A1Z5</accession>
<dbReference type="InterPro" id="IPR000531">
    <property type="entry name" value="Beta-barrel_TonB"/>
</dbReference>
<gene>
    <name evidence="12" type="ORF">DSCO28_70320</name>
</gene>
<keyword evidence="4 8" id="KW-0812">Transmembrane</keyword>
<evidence type="ECO:0000313" key="12">
    <source>
        <dbReference type="EMBL" id="BBO86466.1"/>
    </source>
</evidence>
<evidence type="ECO:0000256" key="1">
    <source>
        <dbReference type="ARBA" id="ARBA00004571"/>
    </source>
</evidence>
<dbReference type="GO" id="GO:0044718">
    <property type="term" value="P:siderophore transmembrane transport"/>
    <property type="evidence" value="ECO:0007669"/>
    <property type="project" value="TreeGrafter"/>
</dbReference>
<dbReference type="GO" id="GO:0009279">
    <property type="term" value="C:cell outer membrane"/>
    <property type="evidence" value="ECO:0007669"/>
    <property type="project" value="UniProtKB-SubCell"/>
</dbReference>
<feature type="domain" description="TonB-dependent receptor plug" evidence="11">
    <location>
        <begin position="52"/>
        <end position="153"/>
    </location>
</feature>
<dbReference type="InterPro" id="IPR012910">
    <property type="entry name" value="Plug_dom"/>
</dbReference>
<dbReference type="InterPro" id="IPR036942">
    <property type="entry name" value="Beta-barrel_TonB_sf"/>
</dbReference>
<feature type="domain" description="TonB-dependent receptor-like beta-barrel" evidence="10">
    <location>
        <begin position="223"/>
        <end position="604"/>
    </location>
</feature>